<evidence type="ECO:0000313" key="3">
    <source>
        <dbReference type="Proteomes" id="UP000319040"/>
    </source>
</evidence>
<dbReference type="EMBL" id="FXTB01000005">
    <property type="protein sequence ID" value="SMO71362.1"/>
    <property type="molecule type" value="Genomic_DNA"/>
</dbReference>
<dbReference type="RefSeq" id="WP_142533664.1">
    <property type="nucleotide sequence ID" value="NZ_FXTB01000005.1"/>
</dbReference>
<reference evidence="2 3" key="1">
    <citation type="submission" date="2017-05" db="EMBL/GenBank/DDBJ databases">
        <authorList>
            <person name="Varghese N."/>
            <person name="Submissions S."/>
        </authorList>
    </citation>
    <scope>NUCLEOTIDE SEQUENCE [LARGE SCALE GENOMIC DNA]</scope>
    <source>
        <strain evidence="2 3">DSM 27040</strain>
    </source>
</reference>
<dbReference type="Proteomes" id="UP000319040">
    <property type="component" value="Unassembled WGS sequence"/>
</dbReference>
<dbReference type="Gene3D" id="3.40.50.720">
    <property type="entry name" value="NAD(P)-binding Rossmann-like Domain"/>
    <property type="match status" value="1"/>
</dbReference>
<accession>A0A521DIF4</accession>
<evidence type="ECO:0000313" key="2">
    <source>
        <dbReference type="EMBL" id="SMO71362.1"/>
    </source>
</evidence>
<protein>
    <submittedName>
        <fullName evidence="2">Uncharacterized conserved protein YbjT, contains NAD(P)-binding and DUF2867 domains</fullName>
    </submittedName>
</protein>
<keyword evidence="3" id="KW-1185">Reference proteome</keyword>
<dbReference type="InterPro" id="IPR036291">
    <property type="entry name" value="NAD(P)-bd_dom_sf"/>
</dbReference>
<feature type="domain" description="NAD(P)-binding" evidence="1">
    <location>
        <begin position="9"/>
        <end position="123"/>
    </location>
</feature>
<gene>
    <name evidence="2" type="ORF">SAMN06265379_105217</name>
</gene>
<dbReference type="PANTHER" id="PTHR14097:SF7">
    <property type="entry name" value="OXIDOREDUCTASE HTATIP2"/>
    <property type="match status" value="1"/>
</dbReference>
<dbReference type="SUPFAM" id="SSF51735">
    <property type="entry name" value="NAD(P)-binding Rossmann-fold domains"/>
    <property type="match status" value="1"/>
</dbReference>
<dbReference type="AlphaFoldDB" id="A0A521DIF4"/>
<organism evidence="2 3">
    <name type="scientific">Saccharicrinis carchari</name>
    <dbReference type="NCBI Taxonomy" id="1168039"/>
    <lineage>
        <taxon>Bacteria</taxon>
        <taxon>Pseudomonadati</taxon>
        <taxon>Bacteroidota</taxon>
        <taxon>Bacteroidia</taxon>
        <taxon>Marinilabiliales</taxon>
        <taxon>Marinilabiliaceae</taxon>
        <taxon>Saccharicrinis</taxon>
    </lineage>
</organism>
<dbReference type="PANTHER" id="PTHR14097">
    <property type="entry name" value="OXIDOREDUCTASE HTATIP2"/>
    <property type="match status" value="1"/>
</dbReference>
<name>A0A521DIF4_SACCC</name>
<dbReference type="Pfam" id="PF13460">
    <property type="entry name" value="NAD_binding_10"/>
    <property type="match status" value="1"/>
</dbReference>
<evidence type="ECO:0000259" key="1">
    <source>
        <dbReference type="Pfam" id="PF13460"/>
    </source>
</evidence>
<dbReference type="OrthoDB" id="9798632at2"/>
<proteinExistence type="predicted"/>
<dbReference type="InterPro" id="IPR016040">
    <property type="entry name" value="NAD(P)-bd_dom"/>
</dbReference>
<sequence length="221" mass="24231">MNKTAIILGATGLSGSLLLKKLVDDDSYGTIKLFLRKPTGNKSPKIQEFIGDMLQLEDFKKDFMADEVFCCIGTTTAKTKDKALYRAIDMGIPAAAAKLCAQNNIPVFMVISAIGANANSNIFYNRTKGEMEGAVLSQQIPTVYILRPSLIVGGRQENRVGESMAAWLMKILNPFLFGRLKKYRSIKANTIASAMHRLAITQLEVPTIIESDRIARIAVGD</sequence>